<dbReference type="EMBL" id="JAKGSI010000003">
    <property type="protein sequence ID" value="MCF4007041.1"/>
    <property type="molecule type" value="Genomic_DNA"/>
</dbReference>
<protein>
    <submittedName>
        <fullName evidence="3">Uncharacterized protein</fullName>
    </submittedName>
</protein>
<evidence type="ECO:0000313" key="3">
    <source>
        <dbReference type="EMBL" id="MCF4007041.1"/>
    </source>
</evidence>
<evidence type="ECO:0000256" key="1">
    <source>
        <dbReference type="SAM" id="MobiDB-lite"/>
    </source>
</evidence>
<name>A0A9X1TZL7_9CORY</name>
<dbReference type="AlphaFoldDB" id="A0A9X1TZL7"/>
<dbReference type="Proteomes" id="UP001139336">
    <property type="component" value="Unassembled WGS sequence"/>
</dbReference>
<proteinExistence type="predicted"/>
<comment type="caution">
    <text evidence="3">The sequence shown here is derived from an EMBL/GenBank/DDBJ whole genome shotgun (WGS) entry which is preliminary data.</text>
</comment>
<organism evidence="3 4">
    <name type="scientific">Corynebacterium uropygiale</name>
    <dbReference type="NCBI Taxonomy" id="1775911"/>
    <lineage>
        <taxon>Bacteria</taxon>
        <taxon>Bacillati</taxon>
        <taxon>Actinomycetota</taxon>
        <taxon>Actinomycetes</taxon>
        <taxon>Mycobacteriales</taxon>
        <taxon>Corynebacteriaceae</taxon>
        <taxon>Corynebacterium</taxon>
    </lineage>
</organism>
<gene>
    <name evidence="3" type="ORF">L1O03_07610</name>
</gene>
<reference evidence="3" key="1">
    <citation type="submission" date="2022-01" db="EMBL/GenBank/DDBJ databases">
        <title>Corynebacterium sp. nov isolated from isolated from the feces of the greater white-fronted geese (Anser albifrons) at Poyang Lake, PR China.</title>
        <authorList>
            <person name="Liu Q."/>
        </authorList>
    </citation>
    <scope>NUCLEOTIDE SEQUENCE</scope>
    <source>
        <strain evidence="3">JCM 32435</strain>
    </source>
</reference>
<dbReference type="PROSITE" id="PS51257">
    <property type="entry name" value="PROKAR_LIPOPROTEIN"/>
    <property type="match status" value="1"/>
</dbReference>
<feature type="compositionally biased region" description="Low complexity" evidence="1">
    <location>
        <begin position="28"/>
        <end position="73"/>
    </location>
</feature>
<keyword evidence="4" id="KW-1185">Reference proteome</keyword>
<feature type="region of interest" description="Disordered" evidence="1">
    <location>
        <begin position="25"/>
        <end position="83"/>
    </location>
</feature>
<evidence type="ECO:0000313" key="4">
    <source>
        <dbReference type="Proteomes" id="UP001139336"/>
    </source>
</evidence>
<feature type="chain" id="PRO_5040901405" evidence="2">
    <location>
        <begin position="23"/>
        <end position="202"/>
    </location>
</feature>
<dbReference type="RefSeq" id="WP_236119164.1">
    <property type="nucleotide sequence ID" value="NZ_JAKGSI010000003.1"/>
</dbReference>
<keyword evidence="2" id="KW-0732">Signal</keyword>
<feature type="signal peptide" evidence="2">
    <location>
        <begin position="1"/>
        <end position="22"/>
    </location>
</feature>
<evidence type="ECO:0000256" key="2">
    <source>
        <dbReference type="SAM" id="SignalP"/>
    </source>
</evidence>
<sequence length="202" mass="20609">MRFTTPPRICVAAAGISMLVLTGCSGESSPATTSTSTVTTTPSSSHSTPDAPSTSSAADNSPAAAPSSTSAPAGPEDTSTPADPARFAASALFPEQPGLMFTTTRGDYCEMHPAGPDQPQAQTLCRLNASTSTANALRLSPTSGGVAEVNRPLGAFEGTQVLEAGQSLTFEGMTCTVTPEVDIHCTAGEHHIRVGVDDYEAY</sequence>
<accession>A0A9X1TZL7</accession>